<dbReference type="PANTHER" id="PTHR28293">
    <property type="entry name" value="NUCLEAR RIM PROTEIN 1"/>
    <property type="match status" value="1"/>
</dbReference>
<evidence type="ECO:0000256" key="3">
    <source>
        <dbReference type="ARBA" id="ARBA00022989"/>
    </source>
</evidence>
<dbReference type="GO" id="GO:0043007">
    <property type="term" value="P:maintenance of rDNA"/>
    <property type="evidence" value="ECO:0007669"/>
    <property type="project" value="TreeGrafter"/>
</dbReference>
<evidence type="ECO:0000256" key="4">
    <source>
        <dbReference type="ARBA" id="ARBA00023136"/>
    </source>
</evidence>
<evidence type="ECO:0000313" key="8">
    <source>
        <dbReference type="Proteomes" id="UP000799440"/>
    </source>
</evidence>
<dbReference type="InterPro" id="IPR018819">
    <property type="entry name" value="Nur1/Mug154"/>
</dbReference>
<feature type="compositionally biased region" description="Basic and acidic residues" evidence="5">
    <location>
        <begin position="547"/>
        <end position="574"/>
    </location>
</feature>
<reference evidence="7" key="1">
    <citation type="journal article" date="2020" name="Stud. Mycol.">
        <title>101 Dothideomycetes genomes: a test case for predicting lifestyles and emergence of pathogens.</title>
        <authorList>
            <person name="Haridas S."/>
            <person name="Albert R."/>
            <person name="Binder M."/>
            <person name="Bloem J."/>
            <person name="Labutti K."/>
            <person name="Salamov A."/>
            <person name="Andreopoulos B."/>
            <person name="Baker S."/>
            <person name="Barry K."/>
            <person name="Bills G."/>
            <person name="Bluhm B."/>
            <person name="Cannon C."/>
            <person name="Castanera R."/>
            <person name="Culley D."/>
            <person name="Daum C."/>
            <person name="Ezra D."/>
            <person name="Gonzalez J."/>
            <person name="Henrissat B."/>
            <person name="Kuo A."/>
            <person name="Liang C."/>
            <person name="Lipzen A."/>
            <person name="Lutzoni F."/>
            <person name="Magnuson J."/>
            <person name="Mondo S."/>
            <person name="Nolan M."/>
            <person name="Ohm R."/>
            <person name="Pangilinan J."/>
            <person name="Park H.-J."/>
            <person name="Ramirez L."/>
            <person name="Alfaro M."/>
            <person name="Sun H."/>
            <person name="Tritt A."/>
            <person name="Yoshinaga Y."/>
            <person name="Zwiers L.-H."/>
            <person name="Turgeon B."/>
            <person name="Goodwin S."/>
            <person name="Spatafora J."/>
            <person name="Crous P."/>
            <person name="Grigoriev I."/>
        </authorList>
    </citation>
    <scope>NUCLEOTIDE SEQUENCE</scope>
    <source>
        <strain evidence="7">CBS 119925</strain>
    </source>
</reference>
<dbReference type="AlphaFoldDB" id="A0A6A6VDB5"/>
<keyword evidence="2 6" id="KW-0812">Transmembrane</keyword>
<evidence type="ECO:0008006" key="9">
    <source>
        <dbReference type="Google" id="ProtNLM"/>
    </source>
</evidence>
<dbReference type="EMBL" id="MU006568">
    <property type="protein sequence ID" value="KAF2748602.1"/>
    <property type="molecule type" value="Genomic_DNA"/>
</dbReference>
<feature type="region of interest" description="Disordered" evidence="5">
    <location>
        <begin position="447"/>
        <end position="614"/>
    </location>
</feature>
<dbReference type="GO" id="GO:0012505">
    <property type="term" value="C:endomembrane system"/>
    <property type="evidence" value="ECO:0007669"/>
    <property type="project" value="UniProtKB-SubCell"/>
</dbReference>
<keyword evidence="4 6" id="KW-0472">Membrane</keyword>
<dbReference type="PANTHER" id="PTHR28293:SF1">
    <property type="entry name" value="NUCLEAR RIM PROTEIN 1"/>
    <property type="match status" value="1"/>
</dbReference>
<comment type="subcellular location">
    <subcellularLocation>
        <location evidence="1">Endomembrane system</location>
        <topology evidence="1">Multi-pass membrane protein</topology>
    </subcellularLocation>
</comment>
<feature type="compositionally biased region" description="Low complexity" evidence="5">
    <location>
        <begin position="458"/>
        <end position="497"/>
    </location>
</feature>
<proteinExistence type="predicted"/>
<sequence>MAMSLRSTVYRSKAASMEVLLRVWRRGNVLENSISLICVKEVEAPTPTPARSSPVTVSLTNEYLVSDDGEELAVLLLAGGSSHCTTEVCFRTPTKPLHNGLNSNTSDNSCRVRSLTVVPKLSQSTARRSARLTNMPPVIRKAPLTERIKNYLDPVEWFMWASEELNSSDWDEFASNYATSIGFGANLVYIFAQANTGRRNTVGDDVFGEPRSNSSGWLRWFLNLVVLILSGLSFLNAFYTFYKKRHYRLFEQPIETSPSTPSAHRVRVDSSPMTATPLRILQNIIGDSAESRAYPDAGRDVWEIALWDPNPLCLRLFCLFSPLHVILYWANLPVAPLESRPSVKVVSTIALAILLSLQLNYVRKSFVQQIKDSAIIHREVLNEYDTKFVHPSLQRPYRDVGIQTITKKSKYRDSGVGPAGSDLASEVDTYTPTTFIKRGFQTHPNAAYASQYDPDNLSSQPTPRASRSTTPTPSFRPLPAARYTSASTATTGTDFSSPIRPSNTPNPFRQPRTQLRSSHVGSGDGGSLGVFSHAASPLRKSASANYLREDRDGDSLGSMGERRAPSPTKREGSPLKRMSTPAGFNPDARTSGLSNRFNKGYSGLGVGRRESGGF</sequence>
<accession>A0A6A6VDB5</accession>
<dbReference type="OrthoDB" id="3363151at2759"/>
<keyword evidence="3 6" id="KW-1133">Transmembrane helix</keyword>
<dbReference type="GO" id="GO:0007096">
    <property type="term" value="P:regulation of exit from mitosis"/>
    <property type="evidence" value="ECO:0007669"/>
    <property type="project" value="TreeGrafter"/>
</dbReference>
<feature type="compositionally biased region" description="Polar residues" evidence="5">
    <location>
        <begin position="499"/>
        <end position="520"/>
    </location>
</feature>
<organism evidence="7 8">
    <name type="scientific">Sporormia fimetaria CBS 119925</name>
    <dbReference type="NCBI Taxonomy" id="1340428"/>
    <lineage>
        <taxon>Eukaryota</taxon>
        <taxon>Fungi</taxon>
        <taxon>Dikarya</taxon>
        <taxon>Ascomycota</taxon>
        <taxon>Pezizomycotina</taxon>
        <taxon>Dothideomycetes</taxon>
        <taxon>Pleosporomycetidae</taxon>
        <taxon>Pleosporales</taxon>
        <taxon>Sporormiaceae</taxon>
        <taxon>Sporormia</taxon>
    </lineage>
</organism>
<evidence type="ECO:0000256" key="1">
    <source>
        <dbReference type="ARBA" id="ARBA00004127"/>
    </source>
</evidence>
<evidence type="ECO:0000256" key="5">
    <source>
        <dbReference type="SAM" id="MobiDB-lite"/>
    </source>
</evidence>
<keyword evidence="8" id="KW-1185">Reference proteome</keyword>
<gene>
    <name evidence="7" type="ORF">M011DRAFT_457347</name>
</gene>
<evidence type="ECO:0000256" key="2">
    <source>
        <dbReference type="ARBA" id="ARBA00022692"/>
    </source>
</evidence>
<protein>
    <recommendedName>
        <fullName evidence="9">Nuclear rim protein 1</fullName>
    </recommendedName>
</protein>
<dbReference type="Pfam" id="PF10332">
    <property type="entry name" value="DUF2418"/>
    <property type="match status" value="1"/>
</dbReference>
<evidence type="ECO:0000313" key="7">
    <source>
        <dbReference type="EMBL" id="KAF2748602.1"/>
    </source>
</evidence>
<dbReference type="Proteomes" id="UP000799440">
    <property type="component" value="Unassembled WGS sequence"/>
</dbReference>
<name>A0A6A6VDB5_9PLEO</name>
<evidence type="ECO:0000256" key="6">
    <source>
        <dbReference type="SAM" id="Phobius"/>
    </source>
</evidence>
<feature type="transmembrane region" description="Helical" evidence="6">
    <location>
        <begin position="220"/>
        <end position="242"/>
    </location>
</feature>